<dbReference type="PROSITE" id="PS50983">
    <property type="entry name" value="FE_B12_PBP"/>
    <property type="match status" value="1"/>
</dbReference>
<feature type="signal peptide" evidence="1">
    <location>
        <begin position="1"/>
        <end position="19"/>
    </location>
</feature>
<protein>
    <submittedName>
        <fullName evidence="3">ABC transporter substrate-binding protein</fullName>
    </submittedName>
</protein>
<dbReference type="Pfam" id="PF01497">
    <property type="entry name" value="Peripla_BP_2"/>
    <property type="match status" value="1"/>
</dbReference>
<dbReference type="RefSeq" id="WP_106928362.1">
    <property type="nucleotide sequence ID" value="NZ_CABMMU010000012.1"/>
</dbReference>
<sequence>MKRRHAWLLCAWLAFPALASRQVGDDAGHTVTVPDRVSAIADGWFAHHSVLMTLGAGSLIVATVNHPESQPWMFKITPTLHHALQVRGTAFNPESLLAKRVDLVFTARGNDRAESYRQAGLPTLEMAFTDYPSLMKSVTTTAEALGTQTARQRAADYNQYLQSVLQNVQHKTQGLTDAQRPTVLHIQSLKPLKVDGSKTLIDTWITLAGGKNAAAGIEGNMREVSPEQVLAWQPDVIILGANCGSLANSAYAGLFAGLKAVKNNRVQQNPAGVFPWDRYGTESALQIQWAAAMLHPDLFPDVNMASVTQAFYRRFFDYPLNDAEALRILQALPPSDV</sequence>
<evidence type="ECO:0000259" key="2">
    <source>
        <dbReference type="PROSITE" id="PS50983"/>
    </source>
</evidence>
<dbReference type="PANTHER" id="PTHR30535">
    <property type="entry name" value="VITAMIN B12-BINDING PROTEIN"/>
    <property type="match status" value="1"/>
</dbReference>
<dbReference type="Proteomes" id="UP000240892">
    <property type="component" value="Unassembled WGS sequence"/>
</dbReference>
<dbReference type="EMBL" id="PYHO01000012">
    <property type="protein sequence ID" value="PSR45878.1"/>
    <property type="molecule type" value="Genomic_DNA"/>
</dbReference>
<dbReference type="InterPro" id="IPR002491">
    <property type="entry name" value="ABC_transptr_periplasmic_BD"/>
</dbReference>
<name>A0A2T2Y072_9ENTR</name>
<evidence type="ECO:0000313" key="3">
    <source>
        <dbReference type="EMBL" id="PSR45878.1"/>
    </source>
</evidence>
<feature type="domain" description="Fe/B12 periplasmic-binding" evidence="2">
    <location>
        <begin position="39"/>
        <end position="302"/>
    </location>
</feature>
<feature type="chain" id="PRO_5015693643" evidence="1">
    <location>
        <begin position="20"/>
        <end position="337"/>
    </location>
</feature>
<dbReference type="AlphaFoldDB" id="A0A2T2Y072"/>
<gene>
    <name evidence="3" type="ORF">C8256_15815</name>
</gene>
<dbReference type="STRING" id="1006000.GKAS_02532"/>
<proteinExistence type="predicted"/>
<dbReference type="Gene3D" id="3.40.50.1980">
    <property type="entry name" value="Nitrogenase molybdenum iron protein domain"/>
    <property type="match status" value="2"/>
</dbReference>
<dbReference type="PANTHER" id="PTHR30535:SF34">
    <property type="entry name" value="MOLYBDATE-BINDING PROTEIN MOLA"/>
    <property type="match status" value="1"/>
</dbReference>
<reference evidence="3 4" key="1">
    <citation type="submission" date="2018-03" db="EMBL/GenBank/DDBJ databases">
        <title>First report of an OXA-48+CTX-M-M-producing Kluyvera ascorbata clone recovered from patients admitted in a University Hospital in Madrid, Spain.</title>
        <authorList>
            <person name="Hernandez-Garcia M."/>
            <person name="Leon-Sampedro R."/>
            <person name="Perez-Viso B."/>
            <person name="Morosini M.I."/>
            <person name="Lopez-Fresnena N."/>
            <person name="Coque T.M."/>
            <person name="Bonten M."/>
            <person name="Malhotra-Kumar S."/>
            <person name="Ruiz-Garbajosa P."/>
            <person name="Canton R."/>
        </authorList>
    </citation>
    <scope>NUCLEOTIDE SEQUENCE [LARGE SCALE GENOMIC DNA]</scope>
    <source>
        <strain evidence="3 4">KA2</strain>
    </source>
</reference>
<dbReference type="InterPro" id="IPR050902">
    <property type="entry name" value="ABC_Transporter_SBP"/>
</dbReference>
<accession>A0A2T2Y072</accession>
<dbReference type="Gene3D" id="1.20.58.2180">
    <property type="match status" value="1"/>
</dbReference>
<dbReference type="SUPFAM" id="SSF53807">
    <property type="entry name" value="Helical backbone' metal receptor"/>
    <property type="match status" value="1"/>
</dbReference>
<keyword evidence="4" id="KW-1185">Reference proteome</keyword>
<comment type="caution">
    <text evidence="3">The sequence shown here is derived from an EMBL/GenBank/DDBJ whole genome shotgun (WGS) entry which is preliminary data.</text>
</comment>
<organism evidence="3 4">
    <name type="scientific">Kluyvera genomosp. 2</name>
    <dbReference type="NCBI Taxonomy" id="2774054"/>
    <lineage>
        <taxon>Bacteria</taxon>
        <taxon>Pseudomonadati</taxon>
        <taxon>Pseudomonadota</taxon>
        <taxon>Gammaproteobacteria</taxon>
        <taxon>Enterobacterales</taxon>
        <taxon>Enterobacteriaceae</taxon>
        <taxon>Kluyvera</taxon>
    </lineage>
</organism>
<keyword evidence="1" id="KW-0732">Signal</keyword>
<evidence type="ECO:0000256" key="1">
    <source>
        <dbReference type="SAM" id="SignalP"/>
    </source>
</evidence>
<evidence type="ECO:0000313" key="4">
    <source>
        <dbReference type="Proteomes" id="UP000240892"/>
    </source>
</evidence>